<reference evidence="4" key="1">
    <citation type="journal article" date="2017" name="Proc. Natl. Acad. Sci. U.S.A.">
        <title>Simulation of Deepwater Horizon oil plume reveals substrate specialization within a complex community of hydrocarbon degraders.</title>
        <authorList>
            <person name="Hu P."/>
            <person name="Dubinsky E.A."/>
            <person name="Probst A.J."/>
            <person name="Wang J."/>
            <person name="Sieber C.M.K."/>
            <person name="Tom L.M."/>
            <person name="Gardinali P."/>
            <person name="Banfield J.F."/>
            <person name="Atlas R.M."/>
            <person name="Andersen G.L."/>
        </authorList>
    </citation>
    <scope>NUCLEOTIDE SEQUENCE [LARGE SCALE GENOMIC DNA]</scope>
</reference>
<dbReference type="Pfam" id="PF20661">
    <property type="entry name" value="SutA-RBD"/>
    <property type="match status" value="1"/>
</dbReference>
<dbReference type="EMBL" id="MABE01000179">
    <property type="protein sequence ID" value="OUS41002.1"/>
    <property type="molecule type" value="Genomic_DNA"/>
</dbReference>
<dbReference type="Proteomes" id="UP000227088">
    <property type="component" value="Unassembled WGS sequence"/>
</dbReference>
<dbReference type="AlphaFoldDB" id="A0A1Y5I197"/>
<name>A0A1Y5I197_OLEAN</name>
<comment type="caution">
    <text evidence="3">The sequence shown here is derived from an EMBL/GenBank/DDBJ whole genome shotgun (WGS) entry which is preliminary data.</text>
</comment>
<evidence type="ECO:0000313" key="3">
    <source>
        <dbReference type="EMBL" id="OUS41002.1"/>
    </source>
</evidence>
<dbReference type="InterPro" id="IPR049191">
    <property type="entry name" value="SutA_RBD"/>
</dbReference>
<feature type="compositionally biased region" description="Basic and acidic residues" evidence="1">
    <location>
        <begin position="43"/>
        <end position="52"/>
    </location>
</feature>
<organism evidence="3 4">
    <name type="scientific">Oleispira antarctica</name>
    <dbReference type="NCBI Taxonomy" id="188908"/>
    <lineage>
        <taxon>Bacteria</taxon>
        <taxon>Pseudomonadati</taxon>
        <taxon>Pseudomonadota</taxon>
        <taxon>Gammaproteobacteria</taxon>
        <taxon>Oceanospirillales</taxon>
        <taxon>Oceanospirillaceae</taxon>
        <taxon>Oleispira</taxon>
    </lineage>
</organism>
<sequence length="90" mass="9717">MSEQATKDAKETGKTAAKADKPKVHAEGYHSHNDDMPNSATIAERKRQRDEVASEVEAFLAHGGGITSVDANVRSDPPKKPESNYGSRPI</sequence>
<evidence type="ECO:0000256" key="1">
    <source>
        <dbReference type="SAM" id="MobiDB-lite"/>
    </source>
</evidence>
<proteinExistence type="predicted"/>
<feature type="region of interest" description="Disordered" evidence="1">
    <location>
        <begin position="1"/>
        <end position="90"/>
    </location>
</feature>
<evidence type="ECO:0000259" key="2">
    <source>
        <dbReference type="Pfam" id="PF20661"/>
    </source>
</evidence>
<feature type="compositionally biased region" description="Basic and acidic residues" evidence="1">
    <location>
        <begin position="1"/>
        <end position="35"/>
    </location>
</feature>
<accession>A0A1Y5I197</accession>
<protein>
    <recommendedName>
        <fullName evidence="2">Transcriptional regulator SutA RNAP-binding domain-containing protein</fullName>
    </recommendedName>
</protein>
<evidence type="ECO:0000313" key="4">
    <source>
        <dbReference type="Proteomes" id="UP000227088"/>
    </source>
</evidence>
<feature type="domain" description="Transcriptional regulator SutA RNAP-binding" evidence="2">
    <location>
        <begin position="43"/>
        <end position="77"/>
    </location>
</feature>
<gene>
    <name evidence="3" type="ORF">A9R00_03135</name>
</gene>